<keyword evidence="7" id="KW-0808">Transferase</keyword>
<keyword evidence="5 6" id="KW-0456">Lyase</keyword>
<evidence type="ECO:0000256" key="4">
    <source>
        <dbReference type="ARBA" id="ARBA00022898"/>
    </source>
</evidence>
<dbReference type="InterPro" id="IPR002129">
    <property type="entry name" value="PyrdxlP-dep_de-COase"/>
</dbReference>
<keyword evidence="3" id="KW-0210">Decarboxylase</keyword>
<reference evidence="8" key="1">
    <citation type="journal article" date="2019" name="Int. J. Syst. Evol. Microbiol.">
        <title>The Global Catalogue of Microorganisms (GCM) 10K type strain sequencing project: providing services to taxonomists for standard genome sequencing and annotation.</title>
        <authorList>
            <consortium name="The Broad Institute Genomics Platform"/>
            <consortium name="The Broad Institute Genome Sequencing Center for Infectious Disease"/>
            <person name="Wu L."/>
            <person name="Ma J."/>
        </authorList>
    </citation>
    <scope>NUCLEOTIDE SEQUENCE [LARGE SCALE GENOMIC DNA]</scope>
    <source>
        <strain evidence="8">JCM 16221</strain>
    </source>
</reference>
<organism evidence="7 8">
    <name type="scientific">Saccharopolyspora halophila</name>
    <dbReference type="NCBI Taxonomy" id="405551"/>
    <lineage>
        <taxon>Bacteria</taxon>
        <taxon>Bacillati</taxon>
        <taxon>Actinomycetota</taxon>
        <taxon>Actinomycetes</taxon>
        <taxon>Pseudonocardiales</taxon>
        <taxon>Pseudonocardiaceae</taxon>
        <taxon>Saccharopolyspora</taxon>
    </lineage>
</organism>
<keyword evidence="4 6" id="KW-0663">Pyridoxal phosphate</keyword>
<evidence type="ECO:0000256" key="2">
    <source>
        <dbReference type="ARBA" id="ARBA00009533"/>
    </source>
</evidence>
<evidence type="ECO:0000256" key="6">
    <source>
        <dbReference type="RuleBase" id="RU000382"/>
    </source>
</evidence>
<dbReference type="Gene3D" id="3.40.640.10">
    <property type="entry name" value="Type I PLP-dependent aspartate aminotransferase-like (Major domain)"/>
    <property type="match status" value="1"/>
</dbReference>
<dbReference type="SUPFAM" id="SSF53383">
    <property type="entry name" value="PLP-dependent transferases"/>
    <property type="match status" value="1"/>
</dbReference>
<dbReference type="Proteomes" id="UP001501218">
    <property type="component" value="Unassembled WGS sequence"/>
</dbReference>
<sequence>MGLTSSIQLAGGSGGPENLRPLLATALDALGKGAIERDGPLPTGGAGAIGALFAEDVLPLDGSGAESALEGLARAFVAGAADPADPTCVAHLHTPPLALAVAADLVAGALNSSLDSWDQAPSGTHVEGQVIEALCGLVGYDPAVASGAVTSGGTESNLTGLLLAREHALANALGAHPVVTGIPAEMHGRLRILCSETTHFSVARSAGVLGLGEDSVIGVPLDRDHRMDPQALRSLLVDLRARGDLPIAVLATAGTTDLGVIDPLAELAEVAAEHGAWLHVDAAYGGGALFSERLAPLLSGIERADSVAIDLHKLGWQPVAAGVVLAQRASAFDPMERRVAYLNTSDDEAAGFQSRLGRSLRTTRRPDALKIAVTFRALGRRGLGDLVDRCHAQAHHAAASMREHPRLELYRDPVLTTVIFRYRPENGDPDAINAELRRALLRNGRAVVGRTELDGAVWLKLTLLNPNTTEPEIDALLADVIAAAEEEAR</sequence>
<gene>
    <name evidence="7" type="ORF">GCM10009854_47670</name>
</gene>
<dbReference type="InterPro" id="IPR015424">
    <property type="entry name" value="PyrdxlP-dep_Trfase"/>
</dbReference>
<dbReference type="RefSeq" id="WP_344137361.1">
    <property type="nucleotide sequence ID" value="NZ_BAAARA010000023.1"/>
</dbReference>
<accession>A0ABP5TYJ0</accession>
<dbReference type="GO" id="GO:0008483">
    <property type="term" value="F:transaminase activity"/>
    <property type="evidence" value="ECO:0007669"/>
    <property type="project" value="UniProtKB-KW"/>
</dbReference>
<comment type="cofactor">
    <cofactor evidence="1 6">
        <name>pyridoxal 5'-phosphate</name>
        <dbReference type="ChEBI" id="CHEBI:597326"/>
    </cofactor>
</comment>
<evidence type="ECO:0000256" key="3">
    <source>
        <dbReference type="ARBA" id="ARBA00022793"/>
    </source>
</evidence>
<comment type="caution">
    <text evidence="7">The sequence shown here is derived from an EMBL/GenBank/DDBJ whole genome shotgun (WGS) entry which is preliminary data.</text>
</comment>
<evidence type="ECO:0000256" key="5">
    <source>
        <dbReference type="ARBA" id="ARBA00023239"/>
    </source>
</evidence>
<dbReference type="PANTHER" id="PTHR45677:SF8">
    <property type="entry name" value="CYSTEINE SULFINIC ACID DECARBOXYLASE"/>
    <property type="match status" value="1"/>
</dbReference>
<dbReference type="PANTHER" id="PTHR45677">
    <property type="entry name" value="GLUTAMATE DECARBOXYLASE-RELATED"/>
    <property type="match status" value="1"/>
</dbReference>
<keyword evidence="8" id="KW-1185">Reference proteome</keyword>
<dbReference type="Gene3D" id="3.90.1150.10">
    <property type="entry name" value="Aspartate Aminotransferase, domain 1"/>
    <property type="match status" value="1"/>
</dbReference>
<dbReference type="InterPro" id="IPR015421">
    <property type="entry name" value="PyrdxlP-dep_Trfase_major"/>
</dbReference>
<protein>
    <submittedName>
        <fullName evidence="7">Aminotransferase class V-fold PLP-dependent enzyme</fullName>
    </submittedName>
</protein>
<evidence type="ECO:0000313" key="7">
    <source>
        <dbReference type="EMBL" id="GAA2362461.1"/>
    </source>
</evidence>
<name>A0ABP5TYJ0_9PSEU</name>
<dbReference type="Pfam" id="PF00282">
    <property type="entry name" value="Pyridoxal_deC"/>
    <property type="match status" value="1"/>
</dbReference>
<evidence type="ECO:0000256" key="1">
    <source>
        <dbReference type="ARBA" id="ARBA00001933"/>
    </source>
</evidence>
<dbReference type="InterPro" id="IPR015422">
    <property type="entry name" value="PyrdxlP-dep_Trfase_small"/>
</dbReference>
<proteinExistence type="inferred from homology"/>
<dbReference type="EMBL" id="BAAARA010000023">
    <property type="protein sequence ID" value="GAA2362461.1"/>
    <property type="molecule type" value="Genomic_DNA"/>
</dbReference>
<evidence type="ECO:0000313" key="8">
    <source>
        <dbReference type="Proteomes" id="UP001501218"/>
    </source>
</evidence>
<keyword evidence="7" id="KW-0032">Aminotransferase</keyword>
<comment type="similarity">
    <text evidence="2 6">Belongs to the group II decarboxylase family.</text>
</comment>